<dbReference type="AlphaFoldDB" id="A0A0F3IU93"/>
<evidence type="ECO:0000259" key="3">
    <source>
        <dbReference type="Pfam" id="PF21001"/>
    </source>
</evidence>
<accession>A0A0F3IU93</accession>
<protein>
    <recommendedName>
        <fullName evidence="6">DUF1449 family protein</fullName>
    </recommendedName>
</protein>
<name>A0A0F3IU93_9PROT</name>
<keyword evidence="1" id="KW-0472">Membrane</keyword>
<evidence type="ECO:0000313" key="5">
    <source>
        <dbReference type="Proteomes" id="UP000033774"/>
    </source>
</evidence>
<feature type="domain" description="Inner membrane protein YqiJ N-terminal" evidence="3">
    <location>
        <begin position="10"/>
        <end position="111"/>
    </location>
</feature>
<proteinExistence type="predicted"/>
<evidence type="ECO:0008006" key="6">
    <source>
        <dbReference type="Google" id="ProtNLM"/>
    </source>
</evidence>
<dbReference type="InterPro" id="IPR048376">
    <property type="entry name" value="YqiJ_N"/>
</dbReference>
<dbReference type="Pfam" id="PF07290">
    <property type="entry name" value="YqiJ_OB"/>
    <property type="match status" value="1"/>
</dbReference>
<dbReference type="InterPro" id="IPR010840">
    <property type="entry name" value="YqiJ_OB"/>
</dbReference>
<keyword evidence="1" id="KW-0812">Transmembrane</keyword>
<dbReference type="RefSeq" id="WP_045775002.1">
    <property type="nucleotide sequence ID" value="NZ_LAJY01000114.1"/>
</dbReference>
<comment type="caution">
    <text evidence="4">The sequence shown here is derived from an EMBL/GenBank/DDBJ whole genome shotgun (WGS) entry which is preliminary data.</text>
</comment>
<feature type="domain" description="Inner membrane protein YqiJ OB-fold" evidence="2">
    <location>
        <begin position="133"/>
        <end position="196"/>
    </location>
</feature>
<organism evidence="4 5">
    <name type="scientific">Elstera litoralis</name>
    <dbReference type="NCBI Taxonomy" id="552518"/>
    <lineage>
        <taxon>Bacteria</taxon>
        <taxon>Pseudomonadati</taxon>
        <taxon>Pseudomonadota</taxon>
        <taxon>Alphaproteobacteria</taxon>
        <taxon>Rhodospirillales</taxon>
        <taxon>Rhodospirillaceae</taxon>
        <taxon>Elstera</taxon>
    </lineage>
</organism>
<evidence type="ECO:0000313" key="4">
    <source>
        <dbReference type="EMBL" id="KJV10320.1"/>
    </source>
</evidence>
<feature type="transmembrane region" description="Helical" evidence="1">
    <location>
        <begin position="12"/>
        <end position="34"/>
    </location>
</feature>
<evidence type="ECO:0000256" key="1">
    <source>
        <dbReference type="SAM" id="Phobius"/>
    </source>
</evidence>
<dbReference type="Pfam" id="PF21001">
    <property type="entry name" value="YqiJ_N"/>
    <property type="match status" value="1"/>
</dbReference>
<keyword evidence="5" id="KW-1185">Reference proteome</keyword>
<gene>
    <name evidence="4" type="ORF">VZ95_05670</name>
</gene>
<evidence type="ECO:0000259" key="2">
    <source>
        <dbReference type="Pfam" id="PF07290"/>
    </source>
</evidence>
<dbReference type="OrthoDB" id="5421421at2"/>
<reference evidence="4 5" key="1">
    <citation type="submission" date="2015-03" db="EMBL/GenBank/DDBJ databases">
        <title>Draft genome sequence of Elstera litoralis.</title>
        <authorList>
            <person name="Rahalkar M.C."/>
            <person name="Dhakephalkar P.K."/>
            <person name="Pore S.D."/>
            <person name="Arora P."/>
            <person name="Kapse N.G."/>
            <person name="Pandit P.S."/>
        </authorList>
    </citation>
    <scope>NUCLEOTIDE SEQUENCE [LARGE SCALE GENOMIC DNA]</scope>
    <source>
        <strain evidence="4 5">Dia-1</strain>
    </source>
</reference>
<feature type="transmembrane region" description="Helical" evidence="1">
    <location>
        <begin position="91"/>
        <end position="113"/>
    </location>
</feature>
<dbReference type="Proteomes" id="UP000033774">
    <property type="component" value="Unassembled WGS sequence"/>
</dbReference>
<keyword evidence="1" id="KW-1133">Transmembrane helix</keyword>
<sequence>MDFFTAASTAPFGVAALLLVALVLLEAIGLMLALNPSALLDNLLPDGIGDSMLGWLHIGRVPVLILLLLLLTGFSLGGYSLQQISLSLTGGYLSGGLASLAALPVGLLSVRWFGTALGRLVPRDETSAVSEASFIGRGGLITGGIARHGMAAQALIKDHHGRPHYLMVEPDTDGEEFAIGTPIIIVAKQGPFYRGIRDPQAQTILTAPQS</sequence>
<feature type="transmembrane region" description="Helical" evidence="1">
    <location>
        <begin position="54"/>
        <end position="79"/>
    </location>
</feature>
<dbReference type="EMBL" id="LAJY01000114">
    <property type="protein sequence ID" value="KJV10320.1"/>
    <property type="molecule type" value="Genomic_DNA"/>
</dbReference>